<name>A0A6J6MZK8_9ZZZZ</name>
<organism evidence="3">
    <name type="scientific">freshwater metagenome</name>
    <dbReference type="NCBI Taxonomy" id="449393"/>
    <lineage>
        <taxon>unclassified sequences</taxon>
        <taxon>metagenomes</taxon>
        <taxon>ecological metagenomes</taxon>
    </lineage>
</organism>
<evidence type="ECO:0000259" key="2">
    <source>
        <dbReference type="Pfam" id="PF01957"/>
    </source>
</evidence>
<keyword evidence="1" id="KW-0812">Transmembrane</keyword>
<feature type="domain" description="NfeD-like C-terminal" evidence="2">
    <location>
        <begin position="81"/>
        <end position="136"/>
    </location>
</feature>
<sequence length="138" mass="14125">MWVWLAAGGALMLVELMTANLLFASLAVSALAAGAAAGLGFDGVVQTIVFGIAAVVSLFFLRPIALKHLKKTRPDAATNTDALIGAFAFTMTSVSETGGQIKLAGEVWTAKTEGGSIAADQKVFVTAIRGATAIIKEA</sequence>
<dbReference type="Gene3D" id="2.40.50.140">
    <property type="entry name" value="Nucleic acid-binding proteins"/>
    <property type="match status" value="1"/>
</dbReference>
<dbReference type="SUPFAM" id="SSF141322">
    <property type="entry name" value="NfeD domain-like"/>
    <property type="match status" value="1"/>
</dbReference>
<proteinExistence type="predicted"/>
<accession>A0A6J6MZK8</accession>
<keyword evidence="1" id="KW-0472">Membrane</keyword>
<dbReference type="EMBL" id="CAEZXK010000001">
    <property type="protein sequence ID" value="CAB4677723.1"/>
    <property type="molecule type" value="Genomic_DNA"/>
</dbReference>
<dbReference type="Pfam" id="PF01957">
    <property type="entry name" value="NfeD"/>
    <property type="match status" value="1"/>
</dbReference>
<feature type="transmembrane region" description="Helical" evidence="1">
    <location>
        <begin position="48"/>
        <end position="65"/>
    </location>
</feature>
<dbReference type="AlphaFoldDB" id="A0A6J6MZK8"/>
<protein>
    <submittedName>
        <fullName evidence="3">Unannotated protein</fullName>
    </submittedName>
</protein>
<dbReference type="InterPro" id="IPR012340">
    <property type="entry name" value="NA-bd_OB-fold"/>
</dbReference>
<evidence type="ECO:0000313" key="3">
    <source>
        <dbReference type="EMBL" id="CAB4677723.1"/>
    </source>
</evidence>
<dbReference type="InterPro" id="IPR002810">
    <property type="entry name" value="NfeD-like_C"/>
</dbReference>
<gene>
    <name evidence="3" type="ORF">UFOPK2370_00024</name>
</gene>
<evidence type="ECO:0000256" key="1">
    <source>
        <dbReference type="SAM" id="Phobius"/>
    </source>
</evidence>
<keyword evidence="1" id="KW-1133">Transmembrane helix</keyword>
<reference evidence="3" key="1">
    <citation type="submission" date="2020-05" db="EMBL/GenBank/DDBJ databases">
        <authorList>
            <person name="Chiriac C."/>
            <person name="Salcher M."/>
            <person name="Ghai R."/>
            <person name="Kavagutti S V."/>
        </authorList>
    </citation>
    <scope>NUCLEOTIDE SEQUENCE</scope>
</reference>